<reference evidence="2" key="1">
    <citation type="journal article" date="2021" name="ISME J.">
        <title>Evolutionary origin and ecological implication of a unique nif island in free-living Bradyrhizobium lineages.</title>
        <authorList>
            <person name="Tao J."/>
        </authorList>
    </citation>
    <scope>NUCLEOTIDE SEQUENCE [LARGE SCALE GENOMIC DNA]</scope>
    <source>
        <strain evidence="2">SZCCT0434</strain>
    </source>
</reference>
<name>A0ABS5FI43_9BRAD</name>
<evidence type="ECO:0000313" key="2">
    <source>
        <dbReference type="Proteomes" id="UP001315278"/>
    </source>
</evidence>
<evidence type="ECO:0000313" key="1">
    <source>
        <dbReference type="EMBL" id="MBR0796435.1"/>
    </source>
</evidence>
<dbReference type="PANTHER" id="PTHR10000:SF8">
    <property type="entry name" value="HAD SUPERFAMILY HYDROLASE-LIKE, TYPE 3"/>
    <property type="match status" value="1"/>
</dbReference>
<dbReference type="SUPFAM" id="SSF56784">
    <property type="entry name" value="HAD-like"/>
    <property type="match status" value="1"/>
</dbReference>
<dbReference type="GO" id="GO:0016787">
    <property type="term" value="F:hydrolase activity"/>
    <property type="evidence" value="ECO:0007669"/>
    <property type="project" value="UniProtKB-KW"/>
</dbReference>
<dbReference type="PANTHER" id="PTHR10000">
    <property type="entry name" value="PHOSPHOSERINE PHOSPHATASE"/>
    <property type="match status" value="1"/>
</dbReference>
<keyword evidence="1" id="KW-0378">Hydrolase</keyword>
<dbReference type="NCBIfam" id="TIGR01484">
    <property type="entry name" value="HAD-SF-IIB"/>
    <property type="match status" value="1"/>
</dbReference>
<dbReference type="Proteomes" id="UP001315278">
    <property type="component" value="Unassembled WGS sequence"/>
</dbReference>
<protein>
    <submittedName>
        <fullName evidence="1">HAD-IIB family hydrolase</fullName>
    </submittedName>
</protein>
<dbReference type="InterPro" id="IPR006379">
    <property type="entry name" value="HAD-SF_hydro_IIB"/>
</dbReference>
<gene>
    <name evidence="1" type="ORF">JQ615_13655</name>
</gene>
<proteinExistence type="predicted"/>
<dbReference type="Gene3D" id="3.40.50.1000">
    <property type="entry name" value="HAD superfamily/HAD-like"/>
    <property type="match status" value="2"/>
</dbReference>
<dbReference type="EMBL" id="JAFCJH010000011">
    <property type="protein sequence ID" value="MBR0796435.1"/>
    <property type="molecule type" value="Genomic_DNA"/>
</dbReference>
<accession>A0ABS5FI43</accession>
<keyword evidence="2" id="KW-1185">Reference proteome</keyword>
<comment type="caution">
    <text evidence="1">The sequence shown here is derived from an EMBL/GenBank/DDBJ whole genome shotgun (WGS) entry which is preliminary data.</text>
</comment>
<sequence length="267" mass="29027">MKPIASFPAETARRIVCVLTDIDDTLTTDGQLPAASYAALEKLRGAGLAVVPVTGRPAGWCDMIARFWPVDGVIGENGAFYFRHDPVARKMVRRFIATDAERAANRRKLDALGERILSEVPGAAISADQLYREADLAIDFCEDVPPLSRAAIDKIVWLFESAGGIAKVSSIHVNGWFGRYDKLAMTRIFLRDRLGLDLDAARDRIVFCGDSPNDAPMFGFFPYACGVANVRDFEGAMAATPAFIASKRGGEGFVEIAEHILSAREAA</sequence>
<dbReference type="InterPro" id="IPR023214">
    <property type="entry name" value="HAD_sf"/>
</dbReference>
<dbReference type="RefSeq" id="WP_212393035.1">
    <property type="nucleotide sequence ID" value="NZ_JAFCJH010000011.1"/>
</dbReference>
<dbReference type="Pfam" id="PF08282">
    <property type="entry name" value="Hydrolase_3"/>
    <property type="match status" value="1"/>
</dbReference>
<organism evidence="1 2">
    <name type="scientific">Bradyrhizobium jicamae</name>
    <dbReference type="NCBI Taxonomy" id="280332"/>
    <lineage>
        <taxon>Bacteria</taxon>
        <taxon>Pseudomonadati</taxon>
        <taxon>Pseudomonadota</taxon>
        <taxon>Alphaproteobacteria</taxon>
        <taxon>Hyphomicrobiales</taxon>
        <taxon>Nitrobacteraceae</taxon>
        <taxon>Bradyrhizobium</taxon>
    </lineage>
</organism>
<dbReference type="InterPro" id="IPR036412">
    <property type="entry name" value="HAD-like_sf"/>
</dbReference>